<organism evidence="1 2">
    <name type="scientific">Guptibacillus hwajinpoensis</name>
    <dbReference type="NCBI Taxonomy" id="208199"/>
    <lineage>
        <taxon>Bacteria</taxon>
        <taxon>Bacillati</taxon>
        <taxon>Bacillota</taxon>
        <taxon>Bacilli</taxon>
        <taxon>Bacillales</taxon>
        <taxon>Guptibacillaceae</taxon>
        <taxon>Guptibacillus</taxon>
    </lineage>
</organism>
<dbReference type="RefSeq" id="WP_160918115.1">
    <property type="nucleotide sequence ID" value="NZ_WMEY01000001.1"/>
</dbReference>
<dbReference type="Pfam" id="PF07388">
    <property type="entry name" value="A-2_8-polyST"/>
    <property type="match status" value="1"/>
</dbReference>
<gene>
    <name evidence="1" type="ORF">GLW07_02640</name>
</gene>
<accession>A0A845ES32</accession>
<dbReference type="InterPro" id="IPR010866">
    <property type="entry name" value="A-2_8-polyST"/>
</dbReference>
<evidence type="ECO:0000313" key="1">
    <source>
        <dbReference type="EMBL" id="MYL62247.1"/>
    </source>
</evidence>
<evidence type="ECO:0000313" key="2">
    <source>
        <dbReference type="Proteomes" id="UP000447833"/>
    </source>
</evidence>
<protein>
    <submittedName>
        <fullName evidence="1">Exopolysaccharide biosynthesis protein</fullName>
    </submittedName>
</protein>
<dbReference type="AlphaFoldDB" id="A0A845ES32"/>
<sequence>MNFYVCSTPYHIFLSLVMIYSKQTSGIIYLTTHEKIIDDNFKALQLNLMKLDLVEETHYRKRNKFKERVGIEHYKDITEFKKIKQNFNKCSAIFIYPWNPYSLYTISNYLFEKAGVVNLVEDGSNLYLYPKPSKFKLLAKKYLYNNHSNFHAENKVESILVQFPEKYPNHLNSKLRELKLNKMFSNLTKSSKEKIVGAFVDDNELSILEKINTTNSVIILTQPLSEDGYCNEVEKKVLYKKMVTNYSSKGYKIILKKHPREKTNYNFQDVLELDGKFPSEIFSMLEIMFNKAIGVCTSAIYQIDAKEKFNTDEEFLSRKGVIK</sequence>
<reference evidence="1 2" key="1">
    <citation type="submission" date="2019-11" db="EMBL/GenBank/DDBJ databases">
        <title>Genome sequences of 17 halophilic strains isolated from different environments.</title>
        <authorList>
            <person name="Furrow R.E."/>
        </authorList>
    </citation>
    <scope>NUCLEOTIDE SEQUENCE [LARGE SCALE GENOMIC DNA]</scope>
    <source>
        <strain evidence="1 2">22506_14_FS</strain>
    </source>
</reference>
<dbReference type="EMBL" id="WMEY01000001">
    <property type="protein sequence ID" value="MYL62247.1"/>
    <property type="molecule type" value="Genomic_DNA"/>
</dbReference>
<comment type="caution">
    <text evidence="1">The sequence shown here is derived from an EMBL/GenBank/DDBJ whole genome shotgun (WGS) entry which is preliminary data.</text>
</comment>
<dbReference type="Proteomes" id="UP000447833">
    <property type="component" value="Unassembled WGS sequence"/>
</dbReference>
<proteinExistence type="predicted"/>
<name>A0A845ES32_9BACL</name>
<dbReference type="Gene3D" id="3.40.50.11110">
    <property type="entry name" value="Sialyltransferase, C-terminal GT-B Rossman nucleotide-binding domain"/>
    <property type="match status" value="1"/>
</dbReference>